<sequence>MNKILEATEQSLFTKALCLSDPWEVISVEFDPDQGRIDFELGFRRGSKFACCDCGADAQPIHDTRRRTWRHLNFFQYQAYLHASVPRTVCADCGKVKQVLLPWARPGSHFTLLFESFSLALCKKLPVNTAAQELAIGDDPLWRILHHYVNQARAKEDFNQVRQVGIDETAARRGHNYVTFVHDLKNRRLLYGCEGRNQATVESFAKDLKAHAGDPAQITDASIDMSKAYIAGVSKHLPNAQVTFDRFHIIQLANQAMDEVRRQETKDEPLLRRTRWLWLKDKSKWTTPQATLFKSLPNARLKTTRAWRLKESLRELFQSATNSEEAGILLNSWHSWARRSRLEPFKQLANTLKNHRPGILKGFDSMLSNGYVEGFNSLVQAAKAKARGYRKSKNMITIAYLLGAKLAHLPASPFATRCTVQLV</sequence>
<evidence type="ECO:0000313" key="4">
    <source>
        <dbReference type="EMBL" id="VFK74500.1"/>
    </source>
</evidence>
<dbReference type="PANTHER" id="PTHR33498:SF1">
    <property type="entry name" value="TRANSPOSASE FOR INSERTION SEQUENCE ELEMENT IS1557"/>
    <property type="match status" value="1"/>
</dbReference>
<dbReference type="EMBL" id="CAADGH010000005">
    <property type="protein sequence ID" value="VFK74500.1"/>
    <property type="molecule type" value="Genomic_DNA"/>
</dbReference>
<protein>
    <submittedName>
        <fullName evidence="4">Transposase</fullName>
    </submittedName>
</protein>
<name>A0A451B883_9GAMM</name>
<dbReference type="Pfam" id="PF01610">
    <property type="entry name" value="DDE_Tnp_ISL3"/>
    <property type="match status" value="1"/>
</dbReference>
<proteinExistence type="predicted"/>
<evidence type="ECO:0000259" key="3">
    <source>
        <dbReference type="Pfam" id="PF14690"/>
    </source>
</evidence>
<organism evidence="4">
    <name type="scientific">Candidatus Kentrum sp. MB</name>
    <dbReference type="NCBI Taxonomy" id="2138164"/>
    <lineage>
        <taxon>Bacteria</taxon>
        <taxon>Pseudomonadati</taxon>
        <taxon>Pseudomonadota</taxon>
        <taxon>Gammaproteobacteria</taxon>
        <taxon>Candidatus Kentrum</taxon>
    </lineage>
</organism>
<reference evidence="4" key="1">
    <citation type="submission" date="2019-02" db="EMBL/GenBank/DDBJ databases">
        <authorList>
            <person name="Gruber-Vodicka R. H."/>
            <person name="Seah K. B. B."/>
        </authorList>
    </citation>
    <scope>NUCLEOTIDE SEQUENCE</scope>
    <source>
        <strain evidence="4">BECK_BZ198</strain>
    </source>
</reference>
<dbReference type="Pfam" id="PF14690">
    <property type="entry name" value="Zn_ribbon_ISL3"/>
    <property type="match status" value="1"/>
</dbReference>
<accession>A0A451B883</accession>
<dbReference type="Pfam" id="PF13542">
    <property type="entry name" value="HTH_Tnp_ISL3"/>
    <property type="match status" value="1"/>
</dbReference>
<feature type="domain" description="Transposase IS204/IS1001/IS1096/IS1165 helix-turn-helix" evidence="2">
    <location>
        <begin position="101"/>
        <end position="149"/>
    </location>
</feature>
<dbReference type="InterPro" id="IPR032877">
    <property type="entry name" value="Transposase_HTH"/>
</dbReference>
<dbReference type="PANTHER" id="PTHR33498">
    <property type="entry name" value="TRANSPOSASE FOR INSERTION SEQUENCE ELEMENT IS1557"/>
    <property type="match status" value="1"/>
</dbReference>
<evidence type="ECO:0000259" key="1">
    <source>
        <dbReference type="Pfam" id="PF01610"/>
    </source>
</evidence>
<evidence type="ECO:0000259" key="2">
    <source>
        <dbReference type="Pfam" id="PF13542"/>
    </source>
</evidence>
<dbReference type="InterPro" id="IPR029261">
    <property type="entry name" value="Transposase_Znf"/>
</dbReference>
<dbReference type="AlphaFoldDB" id="A0A451B883"/>
<feature type="domain" description="Transposase IS204/IS1001/IS1096/IS1165 DDE" evidence="1">
    <location>
        <begin position="164"/>
        <end position="397"/>
    </location>
</feature>
<dbReference type="InterPro" id="IPR047951">
    <property type="entry name" value="Transpos_ISL3"/>
</dbReference>
<gene>
    <name evidence="4" type="ORF">BECKMB1821H_GA0114242_100565</name>
</gene>
<dbReference type="InterPro" id="IPR002560">
    <property type="entry name" value="Transposase_DDE"/>
</dbReference>
<dbReference type="NCBIfam" id="NF033550">
    <property type="entry name" value="transpos_ISL3"/>
    <property type="match status" value="1"/>
</dbReference>
<feature type="domain" description="Transposase IS204/IS1001/IS1096/IS1165 zinc-finger" evidence="3">
    <location>
        <begin position="49"/>
        <end position="93"/>
    </location>
</feature>